<proteinExistence type="predicted"/>
<name>A0ABZ0IGI3_9GAMM</name>
<evidence type="ECO:0008006" key="5">
    <source>
        <dbReference type="Google" id="ProtNLM"/>
    </source>
</evidence>
<sequence length="117" mass="13126">MLYRMTRRFVTILLSLAIALQSVMSLADVDQQHYSEAQHHEYPHDVAELEKPDPGDTPSPKNPVHSEHCHHGHSCFHVVLMANLTNIPGLAIEMLLADFQANFTTGVRASLYRPPIS</sequence>
<reference evidence="3 4" key="1">
    <citation type="submission" date="2023-10" db="EMBL/GenBank/DDBJ databases">
        <title>Two novel species belonging to the OM43/NOR5 clade.</title>
        <authorList>
            <person name="Park M."/>
        </authorList>
    </citation>
    <scope>NUCLEOTIDE SEQUENCE [LARGE SCALE GENOMIC DNA]</scope>
    <source>
        <strain evidence="3 4">IMCC45268</strain>
    </source>
</reference>
<dbReference type="Proteomes" id="UP001626549">
    <property type="component" value="Chromosome"/>
</dbReference>
<dbReference type="EMBL" id="CP136865">
    <property type="protein sequence ID" value="WOJ98148.1"/>
    <property type="molecule type" value="Genomic_DNA"/>
</dbReference>
<evidence type="ECO:0000256" key="1">
    <source>
        <dbReference type="SAM" id="MobiDB-lite"/>
    </source>
</evidence>
<evidence type="ECO:0000256" key="2">
    <source>
        <dbReference type="SAM" id="SignalP"/>
    </source>
</evidence>
<keyword evidence="2" id="KW-0732">Signal</keyword>
<feature type="region of interest" description="Disordered" evidence="1">
    <location>
        <begin position="34"/>
        <end position="67"/>
    </location>
</feature>
<organism evidence="3 4">
    <name type="scientific">Congregibacter brevis</name>
    <dbReference type="NCBI Taxonomy" id="3081201"/>
    <lineage>
        <taxon>Bacteria</taxon>
        <taxon>Pseudomonadati</taxon>
        <taxon>Pseudomonadota</taxon>
        <taxon>Gammaproteobacteria</taxon>
        <taxon>Cellvibrionales</taxon>
        <taxon>Halieaceae</taxon>
        <taxon>Congregibacter</taxon>
    </lineage>
</organism>
<evidence type="ECO:0000313" key="3">
    <source>
        <dbReference type="EMBL" id="WOJ98148.1"/>
    </source>
</evidence>
<evidence type="ECO:0000313" key="4">
    <source>
        <dbReference type="Proteomes" id="UP001626549"/>
    </source>
</evidence>
<keyword evidence="4" id="KW-1185">Reference proteome</keyword>
<feature type="chain" id="PRO_5047392229" description="DUF2946 domain-containing protein" evidence="2">
    <location>
        <begin position="28"/>
        <end position="117"/>
    </location>
</feature>
<gene>
    <name evidence="3" type="ORF">R0137_06130</name>
</gene>
<protein>
    <recommendedName>
        <fullName evidence="5">DUF2946 domain-containing protein</fullName>
    </recommendedName>
</protein>
<feature type="compositionally biased region" description="Basic and acidic residues" evidence="1">
    <location>
        <begin position="34"/>
        <end position="54"/>
    </location>
</feature>
<feature type="signal peptide" evidence="2">
    <location>
        <begin position="1"/>
        <end position="27"/>
    </location>
</feature>
<accession>A0ABZ0IGI3</accession>
<dbReference type="RefSeq" id="WP_407329360.1">
    <property type="nucleotide sequence ID" value="NZ_CP136865.1"/>
</dbReference>